<comment type="caution">
    <text evidence="1">The sequence shown here is derived from an EMBL/GenBank/DDBJ whole genome shotgun (WGS) entry which is preliminary data.</text>
</comment>
<evidence type="ECO:0000313" key="1">
    <source>
        <dbReference type="EMBL" id="KAJ4496637.1"/>
    </source>
</evidence>
<dbReference type="EMBL" id="JANVFT010000026">
    <property type="protein sequence ID" value="KAJ4496637.1"/>
    <property type="molecule type" value="Genomic_DNA"/>
</dbReference>
<sequence length="227" mass="26866">MATFRQWTLVYIRTCLGTPLHRNIRFPTPYGWVEDVLPRLDDPDFADKTEERLPWRIPSSHRNTLVRTVNEVHGTLDFLVPPNLGYKDQPVDNPKTARRARLNPAMMEAAFVREPSQCDEPTCSQMKQLYEYKDMQRMKDAGNHKYVLDVDLLDLYDSLIFFRGDSNGEGAQEELERQIALQGREWSKTYWRRQDIIAYSYRMFLEYARIMSLDRENDLPKRGRNIL</sequence>
<proteinExistence type="predicted"/>
<protein>
    <recommendedName>
        <fullName evidence="3">Glycosyltransferase family 90 protein</fullName>
    </recommendedName>
</protein>
<evidence type="ECO:0000313" key="2">
    <source>
        <dbReference type="Proteomes" id="UP001150217"/>
    </source>
</evidence>
<accession>A0ABQ8VJR2</accession>
<evidence type="ECO:0008006" key="3">
    <source>
        <dbReference type="Google" id="ProtNLM"/>
    </source>
</evidence>
<reference evidence="1" key="1">
    <citation type="submission" date="2022-08" db="EMBL/GenBank/DDBJ databases">
        <title>A Global Phylogenomic Analysis of the Shiitake Genus Lentinula.</title>
        <authorList>
            <consortium name="DOE Joint Genome Institute"/>
            <person name="Sierra-Patev S."/>
            <person name="Min B."/>
            <person name="Naranjo-Ortiz M."/>
            <person name="Looney B."/>
            <person name="Konkel Z."/>
            <person name="Slot J.C."/>
            <person name="Sakamoto Y."/>
            <person name="Steenwyk J.L."/>
            <person name="Rokas A."/>
            <person name="Carro J."/>
            <person name="Camarero S."/>
            <person name="Ferreira P."/>
            <person name="Molpeceres G."/>
            <person name="Ruiz-Duenas F.J."/>
            <person name="Serrano A."/>
            <person name="Henrissat B."/>
            <person name="Drula E."/>
            <person name="Hughes K.W."/>
            <person name="Mata J.L."/>
            <person name="Ishikawa N.K."/>
            <person name="Vargas-Isla R."/>
            <person name="Ushijima S."/>
            <person name="Smith C.A."/>
            <person name="Ahrendt S."/>
            <person name="Andreopoulos W."/>
            <person name="He G."/>
            <person name="Labutti K."/>
            <person name="Lipzen A."/>
            <person name="Ng V."/>
            <person name="Riley R."/>
            <person name="Sandor L."/>
            <person name="Barry K."/>
            <person name="Martinez A.T."/>
            <person name="Xiao Y."/>
            <person name="Gibbons J.G."/>
            <person name="Terashima K."/>
            <person name="Grigoriev I.V."/>
            <person name="Hibbett D.S."/>
        </authorList>
    </citation>
    <scope>NUCLEOTIDE SEQUENCE</scope>
    <source>
        <strain evidence="1">RHP3577 ss4</strain>
    </source>
</reference>
<organism evidence="1 2">
    <name type="scientific">Lentinula lateritia</name>
    <dbReference type="NCBI Taxonomy" id="40482"/>
    <lineage>
        <taxon>Eukaryota</taxon>
        <taxon>Fungi</taxon>
        <taxon>Dikarya</taxon>
        <taxon>Basidiomycota</taxon>
        <taxon>Agaricomycotina</taxon>
        <taxon>Agaricomycetes</taxon>
        <taxon>Agaricomycetidae</taxon>
        <taxon>Agaricales</taxon>
        <taxon>Marasmiineae</taxon>
        <taxon>Omphalotaceae</taxon>
        <taxon>Lentinula</taxon>
    </lineage>
</organism>
<name>A0ABQ8VJR2_9AGAR</name>
<dbReference type="Proteomes" id="UP001150217">
    <property type="component" value="Unassembled WGS sequence"/>
</dbReference>
<keyword evidence="2" id="KW-1185">Reference proteome</keyword>
<gene>
    <name evidence="1" type="ORF">C8R41DRAFT_866040</name>
</gene>